<dbReference type="PROSITE" id="PS50110">
    <property type="entry name" value="RESPONSE_REGULATORY"/>
    <property type="match status" value="1"/>
</dbReference>
<protein>
    <submittedName>
        <fullName evidence="6">DNA-binding response regulator</fullName>
    </submittedName>
</protein>
<keyword evidence="7" id="KW-1185">Reference proteome</keyword>
<dbReference type="SMART" id="SM00421">
    <property type="entry name" value="HTH_LUXR"/>
    <property type="match status" value="1"/>
</dbReference>
<dbReference type="Pfam" id="PF00196">
    <property type="entry name" value="GerE"/>
    <property type="match status" value="1"/>
</dbReference>
<reference evidence="6 7" key="1">
    <citation type="submission" date="2018-09" db="EMBL/GenBank/DDBJ databases">
        <authorList>
            <person name="Li J."/>
        </authorList>
    </citation>
    <scope>NUCLEOTIDE SEQUENCE [LARGE SCALE GENOMIC DNA]</scope>
    <source>
        <strain evidence="6 7">2129</strain>
    </source>
</reference>
<dbReference type="SMART" id="SM00448">
    <property type="entry name" value="REC"/>
    <property type="match status" value="1"/>
</dbReference>
<evidence type="ECO:0000256" key="1">
    <source>
        <dbReference type="ARBA" id="ARBA00022553"/>
    </source>
</evidence>
<accession>A0ABM6Z4X2</accession>
<keyword evidence="2 6" id="KW-0238">DNA-binding</keyword>
<dbReference type="PRINTS" id="PR00038">
    <property type="entry name" value="HTHLUXR"/>
</dbReference>
<dbReference type="PROSITE" id="PS50043">
    <property type="entry name" value="HTH_LUXR_2"/>
    <property type="match status" value="1"/>
</dbReference>
<dbReference type="EMBL" id="CP032514">
    <property type="protein sequence ID" value="AYD89975.1"/>
    <property type="molecule type" value="Genomic_DNA"/>
</dbReference>
<dbReference type="Gene3D" id="3.40.50.2300">
    <property type="match status" value="1"/>
</dbReference>
<dbReference type="RefSeq" id="WP_120204662.1">
    <property type="nucleotide sequence ID" value="NZ_CP032514.1"/>
</dbReference>
<feature type="modified residue" description="4-aspartylphosphate" evidence="3">
    <location>
        <position position="56"/>
    </location>
</feature>
<dbReference type="InterPro" id="IPR016032">
    <property type="entry name" value="Sig_transdc_resp-reg_C-effctor"/>
</dbReference>
<evidence type="ECO:0000313" key="7">
    <source>
        <dbReference type="Proteomes" id="UP000273001"/>
    </source>
</evidence>
<feature type="domain" description="HTH luxR-type" evidence="4">
    <location>
        <begin position="147"/>
        <end position="212"/>
    </location>
</feature>
<dbReference type="InterPro" id="IPR011006">
    <property type="entry name" value="CheY-like_superfamily"/>
</dbReference>
<gene>
    <name evidence="6" type="ORF">D5R93_07950</name>
</gene>
<organism evidence="6 7">
    <name type="scientific">Actinomyces lilanjuaniae</name>
    <dbReference type="NCBI Taxonomy" id="2321394"/>
    <lineage>
        <taxon>Bacteria</taxon>
        <taxon>Bacillati</taxon>
        <taxon>Actinomycetota</taxon>
        <taxon>Actinomycetes</taxon>
        <taxon>Actinomycetales</taxon>
        <taxon>Actinomycetaceae</taxon>
        <taxon>Actinomyces</taxon>
    </lineage>
</organism>
<dbReference type="InterPro" id="IPR058245">
    <property type="entry name" value="NreC/VraR/RcsB-like_REC"/>
</dbReference>
<evidence type="ECO:0000313" key="6">
    <source>
        <dbReference type="EMBL" id="AYD89975.1"/>
    </source>
</evidence>
<dbReference type="PANTHER" id="PTHR43214:SF43">
    <property type="entry name" value="TWO-COMPONENT RESPONSE REGULATOR"/>
    <property type="match status" value="1"/>
</dbReference>
<dbReference type="SUPFAM" id="SSF52172">
    <property type="entry name" value="CheY-like"/>
    <property type="match status" value="1"/>
</dbReference>
<dbReference type="InterPro" id="IPR039420">
    <property type="entry name" value="WalR-like"/>
</dbReference>
<evidence type="ECO:0000256" key="2">
    <source>
        <dbReference type="ARBA" id="ARBA00023125"/>
    </source>
</evidence>
<dbReference type="GO" id="GO:0003677">
    <property type="term" value="F:DNA binding"/>
    <property type="evidence" value="ECO:0007669"/>
    <property type="project" value="UniProtKB-KW"/>
</dbReference>
<dbReference type="CDD" id="cd06170">
    <property type="entry name" value="LuxR_C_like"/>
    <property type="match status" value="1"/>
</dbReference>
<keyword evidence="1 3" id="KW-0597">Phosphoprotein</keyword>
<proteinExistence type="predicted"/>
<dbReference type="InterPro" id="IPR001789">
    <property type="entry name" value="Sig_transdc_resp-reg_receiver"/>
</dbReference>
<evidence type="ECO:0000259" key="5">
    <source>
        <dbReference type="PROSITE" id="PS50110"/>
    </source>
</evidence>
<dbReference type="InterPro" id="IPR000792">
    <property type="entry name" value="Tscrpt_reg_LuxR_C"/>
</dbReference>
<name>A0ABM6Z4X2_9ACTO</name>
<evidence type="ECO:0000259" key="4">
    <source>
        <dbReference type="PROSITE" id="PS50043"/>
    </source>
</evidence>
<sequence>MSQIRVLLVDDHTVMRRGFALMLQAEPDIVVVGEAADGAAAVRQARALSPDVVLMDVQMPGVDGIKATEQVTEAGLAQVVILTAFDDDEALFSGLSAGAAGYLLKNADPVEIAEAIRQVHRGHGQLAPEVTRRVLARLPHQERGTAPSADLDSLTGREREVLRLVAQGRTNQEIAEELIVGVTTVKSYLSACLAKLHARDRVQLVVLAYELGLVRPGEGGSPS</sequence>
<dbReference type="SUPFAM" id="SSF46894">
    <property type="entry name" value="C-terminal effector domain of the bipartite response regulators"/>
    <property type="match status" value="1"/>
</dbReference>
<feature type="domain" description="Response regulatory" evidence="5">
    <location>
        <begin position="5"/>
        <end position="120"/>
    </location>
</feature>
<evidence type="ECO:0000256" key="3">
    <source>
        <dbReference type="PROSITE-ProRule" id="PRU00169"/>
    </source>
</evidence>
<dbReference type="Pfam" id="PF00072">
    <property type="entry name" value="Response_reg"/>
    <property type="match status" value="1"/>
</dbReference>
<dbReference type="PANTHER" id="PTHR43214">
    <property type="entry name" value="TWO-COMPONENT RESPONSE REGULATOR"/>
    <property type="match status" value="1"/>
</dbReference>
<dbReference type="Proteomes" id="UP000273001">
    <property type="component" value="Chromosome"/>
</dbReference>
<dbReference type="CDD" id="cd17535">
    <property type="entry name" value="REC_NarL-like"/>
    <property type="match status" value="1"/>
</dbReference>